<feature type="transmembrane region" description="Helical" evidence="6">
    <location>
        <begin position="268"/>
        <end position="288"/>
    </location>
</feature>
<feature type="transmembrane region" description="Helical" evidence="6">
    <location>
        <begin position="73"/>
        <end position="91"/>
    </location>
</feature>
<dbReference type="InterPro" id="IPR051598">
    <property type="entry name" value="TSUP/Inactive_protease-like"/>
</dbReference>
<sequence length="291" mass="28613">MAGVITPLVVGAVVGLVVGALGGGGGVLTVPILVYLLDQDPHVAATSSLVIVGFTSLTALIPHARAGNVRWRAGAAFALLATVGTVAGAALSRLVGGTTLMAGFAVLLLVVAALMLARARRPRDTSTGPTAARSPAASGSPAADGSPAGTSSSAAIRSPAPAPGPVWRRAAQIVFWASLVGVLTGFFGVGGGFAVVPALTLALGFGMRAAVGTSLLVIVVNSAVGLVARLGTHPDVDWVLVATFTAASIVAGQLGARVSARVRPRTLSLAFGLLLAAVAVATAAQVLAELT</sequence>
<dbReference type="GO" id="GO:0005886">
    <property type="term" value="C:plasma membrane"/>
    <property type="evidence" value="ECO:0007669"/>
    <property type="project" value="UniProtKB-SubCell"/>
</dbReference>
<evidence type="ECO:0000313" key="8">
    <source>
        <dbReference type="EMBL" id="PFG38960.1"/>
    </source>
</evidence>
<comment type="subcellular location">
    <subcellularLocation>
        <location evidence="6">Cell membrane</location>
        <topology evidence="6">Multi-pass membrane protein</topology>
    </subcellularLocation>
    <subcellularLocation>
        <location evidence="1">Membrane</location>
        <topology evidence="1">Multi-pass membrane protein</topology>
    </subcellularLocation>
</comment>
<organism evidence="8 9">
    <name type="scientific">Georgenia soli</name>
    <dbReference type="NCBI Taxonomy" id="638953"/>
    <lineage>
        <taxon>Bacteria</taxon>
        <taxon>Bacillati</taxon>
        <taxon>Actinomycetota</taxon>
        <taxon>Actinomycetes</taxon>
        <taxon>Micrococcales</taxon>
        <taxon>Bogoriellaceae</taxon>
        <taxon>Georgenia</taxon>
    </lineage>
</organism>
<feature type="transmembrane region" description="Helical" evidence="6">
    <location>
        <begin position="43"/>
        <end position="61"/>
    </location>
</feature>
<comment type="similarity">
    <text evidence="2 6">Belongs to the 4-toluene sulfonate uptake permease (TSUP) (TC 2.A.102) family.</text>
</comment>
<keyword evidence="5 6" id="KW-0472">Membrane</keyword>
<dbReference type="AlphaFoldDB" id="A0A2A9EL42"/>
<dbReference type="InterPro" id="IPR002781">
    <property type="entry name" value="TM_pro_TauE-like"/>
</dbReference>
<accession>A0A2A9EL42</accession>
<name>A0A2A9EL42_9MICO</name>
<feature type="transmembrane region" description="Helical" evidence="6">
    <location>
        <begin position="205"/>
        <end position="226"/>
    </location>
</feature>
<proteinExistence type="inferred from homology"/>
<evidence type="ECO:0000256" key="7">
    <source>
        <dbReference type="SAM" id="MobiDB-lite"/>
    </source>
</evidence>
<comment type="caution">
    <text evidence="8">The sequence shown here is derived from an EMBL/GenBank/DDBJ whole genome shotgun (WGS) entry which is preliminary data.</text>
</comment>
<evidence type="ECO:0000313" key="9">
    <source>
        <dbReference type="Proteomes" id="UP000222106"/>
    </source>
</evidence>
<keyword evidence="9" id="KW-1185">Reference proteome</keyword>
<feature type="transmembrane region" description="Helical" evidence="6">
    <location>
        <begin position="173"/>
        <end position="199"/>
    </location>
</feature>
<evidence type="ECO:0000256" key="3">
    <source>
        <dbReference type="ARBA" id="ARBA00022692"/>
    </source>
</evidence>
<reference evidence="8 9" key="1">
    <citation type="submission" date="2017-10" db="EMBL/GenBank/DDBJ databases">
        <title>Sequencing the genomes of 1000 actinobacteria strains.</title>
        <authorList>
            <person name="Klenk H.-P."/>
        </authorList>
    </citation>
    <scope>NUCLEOTIDE SEQUENCE [LARGE SCALE GENOMIC DNA]</scope>
    <source>
        <strain evidence="8 9">DSM 21838</strain>
    </source>
</reference>
<dbReference type="OrthoDB" id="3240334at2"/>
<evidence type="ECO:0000256" key="5">
    <source>
        <dbReference type="ARBA" id="ARBA00023136"/>
    </source>
</evidence>
<keyword evidence="4 6" id="KW-1133">Transmembrane helix</keyword>
<protein>
    <recommendedName>
        <fullName evidence="6">Probable membrane transporter protein</fullName>
    </recommendedName>
</protein>
<dbReference type="EMBL" id="PDJI01000004">
    <property type="protein sequence ID" value="PFG38960.1"/>
    <property type="molecule type" value="Genomic_DNA"/>
</dbReference>
<keyword evidence="3 6" id="KW-0812">Transmembrane</keyword>
<evidence type="ECO:0000256" key="1">
    <source>
        <dbReference type="ARBA" id="ARBA00004141"/>
    </source>
</evidence>
<evidence type="ECO:0000256" key="6">
    <source>
        <dbReference type="RuleBase" id="RU363041"/>
    </source>
</evidence>
<dbReference type="Pfam" id="PF01925">
    <property type="entry name" value="TauE"/>
    <property type="match status" value="1"/>
</dbReference>
<evidence type="ECO:0000256" key="4">
    <source>
        <dbReference type="ARBA" id="ARBA00022989"/>
    </source>
</evidence>
<feature type="transmembrane region" description="Helical" evidence="6">
    <location>
        <begin position="12"/>
        <end position="37"/>
    </location>
</feature>
<feature type="region of interest" description="Disordered" evidence="7">
    <location>
        <begin position="123"/>
        <end position="158"/>
    </location>
</feature>
<keyword evidence="6" id="KW-1003">Cell membrane</keyword>
<gene>
    <name evidence="8" type="ORF">ATJ97_1453</name>
</gene>
<dbReference type="PANTHER" id="PTHR43701:SF2">
    <property type="entry name" value="MEMBRANE TRANSPORTER PROTEIN YJNA-RELATED"/>
    <property type="match status" value="1"/>
</dbReference>
<feature type="compositionally biased region" description="Low complexity" evidence="7">
    <location>
        <begin position="125"/>
        <end position="158"/>
    </location>
</feature>
<dbReference type="Proteomes" id="UP000222106">
    <property type="component" value="Unassembled WGS sequence"/>
</dbReference>
<feature type="transmembrane region" description="Helical" evidence="6">
    <location>
        <begin position="97"/>
        <end position="117"/>
    </location>
</feature>
<dbReference type="PANTHER" id="PTHR43701">
    <property type="entry name" value="MEMBRANE TRANSPORTER PROTEIN MJ0441-RELATED"/>
    <property type="match status" value="1"/>
</dbReference>
<evidence type="ECO:0000256" key="2">
    <source>
        <dbReference type="ARBA" id="ARBA00009142"/>
    </source>
</evidence>